<evidence type="ECO:0000313" key="1">
    <source>
        <dbReference type="EMBL" id="KAG0563001.1"/>
    </source>
</evidence>
<dbReference type="EMBL" id="CM026430">
    <property type="protein sequence ID" value="KAG0563001.1"/>
    <property type="molecule type" value="Genomic_DNA"/>
</dbReference>
<name>A0A8T0GTH2_CERPU</name>
<comment type="caution">
    <text evidence="1">The sequence shown here is derived from an EMBL/GenBank/DDBJ whole genome shotgun (WGS) entry which is preliminary data.</text>
</comment>
<sequence length="78" mass="8776">MGRSCASTNGRYKLHSCLQSFSQSLNAQSRIYISFRLFQGSSVHSSLHCQDMEFYMYMDVITGFIDELSPMVFTSGSG</sequence>
<reference evidence="1" key="1">
    <citation type="submission" date="2020-06" db="EMBL/GenBank/DDBJ databases">
        <title>WGS assembly of Ceratodon purpureus strain R40.</title>
        <authorList>
            <person name="Carey S.B."/>
            <person name="Jenkins J."/>
            <person name="Shu S."/>
            <person name="Lovell J.T."/>
            <person name="Sreedasyam A."/>
            <person name="Maumus F."/>
            <person name="Tiley G.P."/>
            <person name="Fernandez-Pozo N."/>
            <person name="Barry K."/>
            <person name="Chen C."/>
            <person name="Wang M."/>
            <person name="Lipzen A."/>
            <person name="Daum C."/>
            <person name="Saski C.A."/>
            <person name="Payton A.C."/>
            <person name="Mcbreen J.C."/>
            <person name="Conrad R.E."/>
            <person name="Kollar L.M."/>
            <person name="Olsson S."/>
            <person name="Huttunen S."/>
            <person name="Landis J.B."/>
            <person name="Wickett N.J."/>
            <person name="Johnson M.G."/>
            <person name="Rensing S.A."/>
            <person name="Grimwood J."/>
            <person name="Schmutz J."/>
            <person name="Mcdaniel S.F."/>
        </authorList>
    </citation>
    <scope>NUCLEOTIDE SEQUENCE</scope>
    <source>
        <strain evidence="1">R40</strain>
    </source>
</reference>
<keyword evidence="2" id="KW-1185">Reference proteome</keyword>
<gene>
    <name evidence="1" type="ORF">KC19_9G188700</name>
</gene>
<protein>
    <submittedName>
        <fullName evidence="1">Uncharacterized protein</fullName>
    </submittedName>
</protein>
<proteinExistence type="predicted"/>
<evidence type="ECO:0000313" key="2">
    <source>
        <dbReference type="Proteomes" id="UP000822688"/>
    </source>
</evidence>
<organism evidence="1 2">
    <name type="scientific">Ceratodon purpureus</name>
    <name type="common">Fire moss</name>
    <name type="synonym">Dicranum purpureum</name>
    <dbReference type="NCBI Taxonomy" id="3225"/>
    <lineage>
        <taxon>Eukaryota</taxon>
        <taxon>Viridiplantae</taxon>
        <taxon>Streptophyta</taxon>
        <taxon>Embryophyta</taxon>
        <taxon>Bryophyta</taxon>
        <taxon>Bryophytina</taxon>
        <taxon>Bryopsida</taxon>
        <taxon>Dicranidae</taxon>
        <taxon>Pseudoditrichales</taxon>
        <taxon>Ditrichaceae</taxon>
        <taxon>Ceratodon</taxon>
    </lineage>
</organism>
<dbReference type="AlphaFoldDB" id="A0A8T0GTH2"/>
<dbReference type="Proteomes" id="UP000822688">
    <property type="component" value="Chromosome 9"/>
</dbReference>
<accession>A0A8T0GTH2</accession>